<feature type="compositionally biased region" description="Basic and acidic residues" evidence="2">
    <location>
        <begin position="337"/>
        <end position="351"/>
    </location>
</feature>
<dbReference type="Proteomes" id="UP000315783">
    <property type="component" value="Unassembled WGS sequence"/>
</dbReference>
<dbReference type="EMBL" id="SPUK01000014">
    <property type="protein sequence ID" value="TQV92614.1"/>
    <property type="molecule type" value="Genomic_DNA"/>
</dbReference>
<evidence type="ECO:0000313" key="3">
    <source>
        <dbReference type="EMBL" id="TQV92614.1"/>
    </source>
</evidence>
<keyword evidence="1" id="KW-0175">Coiled coil</keyword>
<comment type="caution">
    <text evidence="3">The sequence shown here is derived from an EMBL/GenBank/DDBJ whole genome shotgun (WGS) entry which is preliminary data.</text>
</comment>
<feature type="compositionally biased region" description="Low complexity" evidence="2">
    <location>
        <begin position="40"/>
        <end position="53"/>
    </location>
</feature>
<name>A0A545VNW2_9HYPO</name>
<reference evidence="3 4" key="1">
    <citation type="journal article" date="2019" name="Appl. Microbiol. Biotechnol.">
        <title>Genome sequence of Isaria javanica and comparative genome analysis insights into family S53 peptidase evolution in fungal entomopathogens.</title>
        <authorList>
            <person name="Lin R."/>
            <person name="Zhang X."/>
            <person name="Xin B."/>
            <person name="Zou M."/>
            <person name="Gao Y."/>
            <person name="Qin F."/>
            <person name="Hu Q."/>
            <person name="Xie B."/>
            <person name="Cheng X."/>
        </authorList>
    </citation>
    <scope>NUCLEOTIDE SEQUENCE [LARGE SCALE GENOMIC DNA]</scope>
    <source>
        <strain evidence="3 4">IJ1G</strain>
    </source>
</reference>
<accession>A0A545VNW2</accession>
<feature type="compositionally biased region" description="Polar residues" evidence="2">
    <location>
        <begin position="164"/>
        <end position="178"/>
    </location>
</feature>
<dbReference type="OrthoDB" id="4868235at2759"/>
<feature type="region of interest" description="Disordered" evidence="2">
    <location>
        <begin position="1"/>
        <end position="125"/>
    </location>
</feature>
<evidence type="ECO:0000256" key="2">
    <source>
        <dbReference type="SAM" id="MobiDB-lite"/>
    </source>
</evidence>
<feature type="region of interest" description="Disordered" evidence="2">
    <location>
        <begin position="156"/>
        <end position="178"/>
    </location>
</feature>
<organism evidence="3 4">
    <name type="scientific">Cordyceps javanica</name>
    <dbReference type="NCBI Taxonomy" id="43265"/>
    <lineage>
        <taxon>Eukaryota</taxon>
        <taxon>Fungi</taxon>
        <taxon>Dikarya</taxon>
        <taxon>Ascomycota</taxon>
        <taxon>Pezizomycotina</taxon>
        <taxon>Sordariomycetes</taxon>
        <taxon>Hypocreomycetidae</taxon>
        <taxon>Hypocreales</taxon>
        <taxon>Cordycipitaceae</taxon>
        <taxon>Cordyceps</taxon>
    </lineage>
</organism>
<dbReference type="AlphaFoldDB" id="A0A545VNW2"/>
<evidence type="ECO:0000313" key="4">
    <source>
        <dbReference type="Proteomes" id="UP000315783"/>
    </source>
</evidence>
<feature type="compositionally biased region" description="Polar residues" evidence="2">
    <location>
        <begin position="105"/>
        <end position="120"/>
    </location>
</feature>
<keyword evidence="4" id="KW-1185">Reference proteome</keyword>
<feature type="coiled-coil region" evidence="1">
    <location>
        <begin position="255"/>
        <end position="296"/>
    </location>
</feature>
<protein>
    <submittedName>
        <fullName evidence="3">Uncharacterized protein</fullName>
    </submittedName>
</protein>
<feature type="region of interest" description="Disordered" evidence="2">
    <location>
        <begin position="333"/>
        <end position="381"/>
    </location>
</feature>
<feature type="compositionally biased region" description="Polar residues" evidence="2">
    <location>
        <begin position="54"/>
        <end position="69"/>
    </location>
</feature>
<proteinExistence type="predicted"/>
<feature type="region of interest" description="Disordered" evidence="2">
    <location>
        <begin position="390"/>
        <end position="409"/>
    </location>
</feature>
<gene>
    <name evidence="3" type="ORF">IF1G_08538</name>
</gene>
<evidence type="ECO:0000256" key="1">
    <source>
        <dbReference type="SAM" id="Coils"/>
    </source>
</evidence>
<sequence length="484" mass="52681">MAGSSITAFANGDTPVIKGHEQPRNCRMMDLQHATDASGPATFSPPQSPTPSTAGSQKRNDTATYSNQGRLFTPRRPTYTRRTNLTDSSEPRSLVDTLRVPRTRPGSQDTPEPTPNSNPSWAPDITSAWHDSTLSHYADRLRSISQLHSPTLYTTFARARGTRESSPAASVRSRTPTTPGSLTISFLASKMAALTALASPSITGNGCGDELIDLDIEAALFPEGAPLEDEFVSPAAYKNLQANALGLLHRFQATYQSQTIEFRTLKAEREALEDEKSEAETRARHAKLQLDEIASKATERAIAMQTYIDELRRENKALLQGAHSPVTMSEDLGVEEDQVKTRWRRSDDTYKTEPGSDTDGESVGSVSVFSRSRSPTTATTVSEIGSFEPLSRGRISVPGAPTHTLPQQRPQQMTAFRKLMKGISGEADARTCSNCHGQDASIAWDTAGLMRDENRGLKMRVTELESALDSALDIVNGLEISNSV</sequence>
<feature type="compositionally biased region" description="Low complexity" evidence="2">
    <location>
        <begin position="362"/>
        <end position="374"/>
    </location>
</feature>
<feature type="compositionally biased region" description="Low complexity" evidence="2">
    <location>
        <begin position="70"/>
        <end position="86"/>
    </location>
</feature>